<comment type="catalytic activity">
    <reaction evidence="6">
        <text>alpha,alpha-trehalose + H2O = alpha-D-glucose + beta-D-glucose</text>
        <dbReference type="Rhea" id="RHEA:32675"/>
        <dbReference type="ChEBI" id="CHEBI:15377"/>
        <dbReference type="ChEBI" id="CHEBI:15903"/>
        <dbReference type="ChEBI" id="CHEBI:16551"/>
        <dbReference type="ChEBI" id="CHEBI:17925"/>
        <dbReference type="EC" id="3.2.1.28"/>
    </reaction>
</comment>
<keyword evidence="5 6" id="KW-0326">Glycosidase</keyword>
<evidence type="ECO:0000313" key="8">
    <source>
        <dbReference type="EMBL" id="ADY41917.1"/>
    </source>
</evidence>
<evidence type="ECO:0000256" key="6">
    <source>
        <dbReference type="RuleBase" id="RU361180"/>
    </source>
</evidence>
<dbReference type="InterPro" id="IPR012341">
    <property type="entry name" value="6hp_glycosidase-like_sf"/>
</dbReference>
<dbReference type="SUPFAM" id="SSF48208">
    <property type="entry name" value="Six-hairpin glycosidases"/>
    <property type="match status" value="1"/>
</dbReference>
<name>F1KVL3_ASCSU</name>
<feature type="transmembrane region" description="Helical" evidence="7">
    <location>
        <begin position="681"/>
        <end position="701"/>
    </location>
</feature>
<reference evidence="8" key="1">
    <citation type="journal article" date="2011" name="Genome Res.">
        <title>Deep small RNA sequencing from the nematode Ascaris reveals conservation, functional diversification, and novel developmental profiles.</title>
        <authorList>
            <person name="Wang J."/>
            <person name="Czech B."/>
            <person name="Crunk A."/>
            <person name="Wallace A."/>
            <person name="Mitreva M."/>
            <person name="Hannon G.J."/>
            <person name="Davis R.E."/>
        </authorList>
    </citation>
    <scope>NUCLEOTIDE SEQUENCE</scope>
</reference>
<dbReference type="Pfam" id="PF01204">
    <property type="entry name" value="Trehalase"/>
    <property type="match status" value="2"/>
</dbReference>
<dbReference type="PANTHER" id="PTHR23403">
    <property type="entry name" value="TREHALASE"/>
    <property type="match status" value="1"/>
</dbReference>
<dbReference type="Gene3D" id="1.50.10.10">
    <property type="match status" value="1"/>
</dbReference>
<evidence type="ECO:0000256" key="1">
    <source>
        <dbReference type="ARBA" id="ARBA00005615"/>
    </source>
</evidence>
<proteinExistence type="evidence at transcript level"/>
<dbReference type="EC" id="3.2.1.28" evidence="2 6"/>
<evidence type="ECO:0000256" key="4">
    <source>
        <dbReference type="ARBA" id="ARBA00022801"/>
    </source>
</evidence>
<dbReference type="PRINTS" id="PR00744">
    <property type="entry name" value="GLHYDRLASE37"/>
</dbReference>
<evidence type="ECO:0000256" key="7">
    <source>
        <dbReference type="SAM" id="Phobius"/>
    </source>
</evidence>
<evidence type="ECO:0000256" key="5">
    <source>
        <dbReference type="ARBA" id="ARBA00023295"/>
    </source>
</evidence>
<dbReference type="GO" id="GO:0005993">
    <property type="term" value="P:trehalose catabolic process"/>
    <property type="evidence" value="ECO:0007669"/>
    <property type="project" value="TreeGrafter"/>
</dbReference>
<dbReference type="PROSITE" id="PS00928">
    <property type="entry name" value="TREHALASE_2"/>
    <property type="match status" value="1"/>
</dbReference>
<dbReference type="GO" id="GO:0004555">
    <property type="term" value="F:alpha,alpha-trehalase activity"/>
    <property type="evidence" value="ECO:0007669"/>
    <property type="project" value="UniProtKB-EC"/>
</dbReference>
<evidence type="ECO:0000256" key="3">
    <source>
        <dbReference type="ARBA" id="ARBA00019905"/>
    </source>
</evidence>
<organism evidence="8">
    <name type="scientific">Ascaris suum</name>
    <name type="common">Pig roundworm</name>
    <name type="synonym">Ascaris lumbricoides</name>
    <dbReference type="NCBI Taxonomy" id="6253"/>
    <lineage>
        <taxon>Eukaryota</taxon>
        <taxon>Metazoa</taxon>
        <taxon>Ecdysozoa</taxon>
        <taxon>Nematoda</taxon>
        <taxon>Chromadorea</taxon>
        <taxon>Rhabditida</taxon>
        <taxon>Spirurina</taxon>
        <taxon>Ascaridomorpha</taxon>
        <taxon>Ascaridoidea</taxon>
        <taxon>Ascarididae</taxon>
        <taxon>Ascaris</taxon>
    </lineage>
</organism>
<keyword evidence="7" id="KW-0472">Membrane</keyword>
<dbReference type="PANTHER" id="PTHR23403:SF3">
    <property type="entry name" value="TREHALASE"/>
    <property type="match status" value="1"/>
</dbReference>
<accession>F1KVL3</accession>
<dbReference type="InterPro" id="IPR001661">
    <property type="entry name" value="Glyco_hydro_37"/>
</dbReference>
<dbReference type="EMBL" id="JI166613">
    <property type="protein sequence ID" value="ADY41917.1"/>
    <property type="molecule type" value="mRNA"/>
</dbReference>
<keyword evidence="7" id="KW-1133">Transmembrane helix</keyword>
<dbReference type="InterPro" id="IPR008928">
    <property type="entry name" value="6-hairpin_glycosidase_sf"/>
</dbReference>
<evidence type="ECO:0000256" key="2">
    <source>
        <dbReference type="ARBA" id="ARBA00012757"/>
    </source>
</evidence>
<dbReference type="AlphaFoldDB" id="F1KVL3"/>
<sequence>MTSVLVLVFCSTPGPFTRNGKIHAPNRRLSQLDDVPTPPEASCAHKMAPFPTTLLRLFFVVLTLLPLAASTAHVGVTGPDTKRWAEKPRLELVDEPFLPNCTEPVCTGPLANIYCTGKLIHASWMFGLQSSCPGDMMLQSPDAIIAAFNKLEYPLKREDFKQFCHDNFATFPYLKLAKLRDWTEEPPNLRRVKDDHLRKFAKRLNGIWRSLGRKFDAKVKENPDLFPVLPVPHAFVVPGGFFQIYFYWDSYWIIKGLIFSNMTLSARDMIDNFASVIQHNGFIPNSGNVQLSRRSQPPLFTQMLADYYYATQDKAFLSSMLPFVDAELSWWRSNRSVVLSSNVTNYTMFHFRAASNCPRPENYLVDLENGVKGAGNAEFIWSSIASACESGLDFSSRWFAYAGPRARNFLFKLYLLTHLLLLMHLTVVVISGTKFSIRTNNIIPVDLNAFMVLNYDSAADLYLELGRERKAQNYRKLAADLWASMGSVLWNEAEGVWLDYDVSEQAHRRKFYPSNVFPLLTGRATLQAADRVHYYLRSTGALDFRGGIPSTLDDSSHEQWDFPNGWAPSIHLFVESLRRSSHPRLFDIALQTADKFIRTVYNGLLNPIEGHPPACWEKYDVRYDDGRPGTGGEYPVQQGFGWTNGAVLDMILKFHADTDKQFRLSSKGLPFIFGDSPHSQVIALVLLFCVVLAVWFTYKALNSRRIKLRKERWRAAGVAEESRLIDECEEDS</sequence>
<dbReference type="InterPro" id="IPR018232">
    <property type="entry name" value="Glyco_hydro_37_CS"/>
</dbReference>
<comment type="similarity">
    <text evidence="1 6">Belongs to the glycosyl hydrolase 37 family.</text>
</comment>
<keyword evidence="7" id="KW-0812">Transmembrane</keyword>
<protein>
    <recommendedName>
        <fullName evidence="3 6">Trehalase</fullName>
        <ecNumber evidence="2 6">3.2.1.28</ecNumber>
    </recommendedName>
    <alternativeName>
        <fullName evidence="6">Alpha-trehalose glucohydrolase</fullName>
    </alternativeName>
</protein>
<keyword evidence="4 6" id="KW-0378">Hydrolase</keyword>